<name>F0ZIP5_DICPU</name>
<dbReference type="eggNOG" id="ENOG502RIF5">
    <property type="taxonomic scope" value="Eukaryota"/>
</dbReference>
<dbReference type="RefSeq" id="XP_003287307.1">
    <property type="nucleotide sequence ID" value="XM_003287259.1"/>
</dbReference>
<evidence type="ECO:0000313" key="3">
    <source>
        <dbReference type="Proteomes" id="UP000001064"/>
    </source>
</evidence>
<keyword evidence="3" id="KW-1185">Reference proteome</keyword>
<dbReference type="AlphaFoldDB" id="F0ZIP5"/>
<keyword evidence="1" id="KW-0472">Membrane</keyword>
<reference evidence="3" key="1">
    <citation type="journal article" date="2011" name="Genome Biol.">
        <title>Comparative genomics of the social amoebae Dictyostelium discoideum and Dictyostelium purpureum.</title>
        <authorList>
            <consortium name="US DOE Joint Genome Institute (JGI-PGF)"/>
            <person name="Sucgang R."/>
            <person name="Kuo A."/>
            <person name="Tian X."/>
            <person name="Salerno W."/>
            <person name="Parikh A."/>
            <person name="Feasley C.L."/>
            <person name="Dalin E."/>
            <person name="Tu H."/>
            <person name="Huang E."/>
            <person name="Barry K."/>
            <person name="Lindquist E."/>
            <person name="Shapiro H."/>
            <person name="Bruce D."/>
            <person name="Schmutz J."/>
            <person name="Salamov A."/>
            <person name="Fey P."/>
            <person name="Gaudet P."/>
            <person name="Anjard C."/>
            <person name="Babu M.M."/>
            <person name="Basu S."/>
            <person name="Bushmanova Y."/>
            <person name="van der Wel H."/>
            <person name="Katoh-Kurasawa M."/>
            <person name="Dinh C."/>
            <person name="Coutinho P.M."/>
            <person name="Saito T."/>
            <person name="Elias M."/>
            <person name="Schaap P."/>
            <person name="Kay R.R."/>
            <person name="Henrissat B."/>
            <person name="Eichinger L."/>
            <person name="Rivero F."/>
            <person name="Putnam N.H."/>
            <person name="West C.M."/>
            <person name="Loomis W.F."/>
            <person name="Chisholm R.L."/>
            <person name="Shaulsky G."/>
            <person name="Strassmann J.E."/>
            <person name="Queller D.C."/>
            <person name="Kuspa A."/>
            <person name="Grigoriev I.V."/>
        </authorList>
    </citation>
    <scope>NUCLEOTIDE SEQUENCE [LARGE SCALE GENOMIC DNA]</scope>
    <source>
        <strain evidence="3">QSDP1</strain>
    </source>
</reference>
<evidence type="ECO:0008006" key="4">
    <source>
        <dbReference type="Google" id="ProtNLM"/>
    </source>
</evidence>
<evidence type="ECO:0000256" key="1">
    <source>
        <dbReference type="SAM" id="Phobius"/>
    </source>
</evidence>
<dbReference type="EMBL" id="GL871035">
    <property type="protein sequence ID" value="EGC36174.1"/>
    <property type="molecule type" value="Genomic_DNA"/>
</dbReference>
<feature type="transmembrane region" description="Helical" evidence="1">
    <location>
        <begin position="57"/>
        <end position="78"/>
    </location>
</feature>
<protein>
    <recommendedName>
        <fullName evidence="4">MARVEL domain-containing protein</fullName>
    </recommendedName>
</protein>
<feature type="non-terminal residue" evidence="2">
    <location>
        <position position="197"/>
    </location>
</feature>
<feature type="transmembrane region" description="Helical" evidence="1">
    <location>
        <begin position="85"/>
        <end position="111"/>
    </location>
</feature>
<dbReference type="PANTHER" id="PTHR38079:SF1">
    <property type="entry name" value="TRANSMEMBRANE PROTEIN"/>
    <property type="match status" value="1"/>
</dbReference>
<dbReference type="InParanoid" id="F0ZIP5"/>
<accession>F0ZIP5</accession>
<keyword evidence="1" id="KW-1133">Transmembrane helix</keyword>
<gene>
    <name evidence="2" type="ORF">DICPUDRAFT_32295</name>
</gene>
<dbReference type="GeneID" id="10501162"/>
<feature type="transmembrane region" description="Helical" evidence="1">
    <location>
        <begin position="131"/>
        <end position="154"/>
    </location>
</feature>
<dbReference type="Proteomes" id="UP000001064">
    <property type="component" value="Unassembled WGS sequence"/>
</dbReference>
<dbReference type="OrthoDB" id="10548372at2759"/>
<organism evidence="2 3">
    <name type="scientific">Dictyostelium purpureum</name>
    <name type="common">Slime mold</name>
    <dbReference type="NCBI Taxonomy" id="5786"/>
    <lineage>
        <taxon>Eukaryota</taxon>
        <taxon>Amoebozoa</taxon>
        <taxon>Evosea</taxon>
        <taxon>Eumycetozoa</taxon>
        <taxon>Dictyostelia</taxon>
        <taxon>Dictyosteliales</taxon>
        <taxon>Dictyosteliaceae</taxon>
        <taxon>Dictyostelium</taxon>
    </lineage>
</organism>
<dbReference type="VEuPathDB" id="AmoebaDB:DICPUDRAFT_32295"/>
<keyword evidence="1" id="KW-0812">Transmembrane</keyword>
<proteinExistence type="predicted"/>
<dbReference type="KEGG" id="dpp:DICPUDRAFT_32295"/>
<evidence type="ECO:0000313" key="2">
    <source>
        <dbReference type="EMBL" id="EGC36174.1"/>
    </source>
</evidence>
<sequence>ILVLVVLGFSFTQATNRKSSNAIADVEDCNLAGSSVPYRLTENGAYYQCGWAAKYSAIRIVIGFAGLLLLSLLITFLFKHKRLSFMIFSFFALLCGGFGLYSTVIDGLAIGKSKSFCEKNVEGNVSCSFEYFYGTVLFNCVAGIFMIVCSIVALRNRDCCFDTHEESQSLIKEKKDEENNIYNTSNTPDNYNATSSI</sequence>
<dbReference type="PANTHER" id="PTHR38079">
    <property type="entry name" value="TRANSMEMBRANE PROTEIN"/>
    <property type="match status" value="1"/>
</dbReference>
<dbReference type="FunCoup" id="F0ZIP5">
    <property type="interactions" value="743"/>
</dbReference>